<dbReference type="AlphaFoldDB" id="A0A016SCM5"/>
<dbReference type="EMBL" id="JARK01001588">
    <property type="protein sequence ID" value="EYB88102.1"/>
    <property type="molecule type" value="Genomic_DNA"/>
</dbReference>
<dbReference type="Proteomes" id="UP000024635">
    <property type="component" value="Unassembled WGS sequence"/>
</dbReference>
<protein>
    <recommendedName>
        <fullName evidence="3">7TM GPCR serpentine receptor class x (Srx) domain-containing protein</fullName>
    </recommendedName>
</protein>
<reference evidence="2" key="1">
    <citation type="journal article" date="2015" name="Nat. Genet.">
        <title>The genome and transcriptome of the zoonotic hookworm Ancylostoma ceylanicum identify infection-specific gene families.</title>
        <authorList>
            <person name="Schwarz E.M."/>
            <person name="Hu Y."/>
            <person name="Antoshechkin I."/>
            <person name="Miller M.M."/>
            <person name="Sternberg P.W."/>
            <person name="Aroian R.V."/>
        </authorList>
    </citation>
    <scope>NUCLEOTIDE SEQUENCE</scope>
    <source>
        <strain evidence="2">HY135</strain>
    </source>
</reference>
<accession>A0A016SCM5</accession>
<evidence type="ECO:0000313" key="1">
    <source>
        <dbReference type="EMBL" id="EYB88102.1"/>
    </source>
</evidence>
<comment type="caution">
    <text evidence="1">The sequence shown here is derived from an EMBL/GenBank/DDBJ whole genome shotgun (WGS) entry which is preliminary data.</text>
</comment>
<evidence type="ECO:0000313" key="2">
    <source>
        <dbReference type="Proteomes" id="UP000024635"/>
    </source>
</evidence>
<evidence type="ECO:0008006" key="3">
    <source>
        <dbReference type="Google" id="ProtNLM"/>
    </source>
</evidence>
<name>A0A016SCM5_9BILA</name>
<gene>
    <name evidence="1" type="primary">Acey_s0252.g218</name>
    <name evidence="1" type="ORF">Y032_0252g218</name>
</gene>
<proteinExistence type="predicted"/>
<keyword evidence="2" id="KW-1185">Reference proteome</keyword>
<organism evidence="1 2">
    <name type="scientific">Ancylostoma ceylanicum</name>
    <dbReference type="NCBI Taxonomy" id="53326"/>
    <lineage>
        <taxon>Eukaryota</taxon>
        <taxon>Metazoa</taxon>
        <taxon>Ecdysozoa</taxon>
        <taxon>Nematoda</taxon>
        <taxon>Chromadorea</taxon>
        <taxon>Rhabditida</taxon>
        <taxon>Rhabditina</taxon>
        <taxon>Rhabditomorpha</taxon>
        <taxon>Strongyloidea</taxon>
        <taxon>Ancylostomatidae</taxon>
        <taxon>Ancylostomatinae</taxon>
        <taxon>Ancylostoma</taxon>
    </lineage>
</organism>
<sequence>MRAIPSRSIFRSNKVEAGRRTLCLITFSSIVLIAHSSTKIQILYFQQLIARNWQRVKYVAATVCCMLPSRLRHKRAASGSPTASAAPSFLI</sequence>